<keyword evidence="1" id="KW-0472">Membrane</keyword>
<evidence type="ECO:0000256" key="1">
    <source>
        <dbReference type="SAM" id="Phobius"/>
    </source>
</evidence>
<feature type="transmembrane region" description="Helical" evidence="1">
    <location>
        <begin position="37"/>
        <end position="55"/>
    </location>
</feature>
<keyword evidence="1" id="KW-1133">Transmembrane helix</keyword>
<name>A0A8D8Y6G9_9HEMI</name>
<sequence length="99" mass="11604">MLERKLAVFYISLLFEGFSSRDDFFYTKCFLGDYKLHLAYFYVPFLIIHASPFLGHHFNTQNIFYVLHRTIQSHFLYKISSVGPSLLPTSASSALRFPR</sequence>
<evidence type="ECO:0000313" key="2">
    <source>
        <dbReference type="EMBL" id="CAG6720244.1"/>
    </source>
</evidence>
<keyword evidence="1" id="KW-0812">Transmembrane</keyword>
<accession>A0A8D8Y6G9</accession>
<protein>
    <submittedName>
        <fullName evidence="2">Uncharacterized protein</fullName>
    </submittedName>
</protein>
<organism evidence="2">
    <name type="scientific">Cacopsylla melanoneura</name>
    <dbReference type="NCBI Taxonomy" id="428564"/>
    <lineage>
        <taxon>Eukaryota</taxon>
        <taxon>Metazoa</taxon>
        <taxon>Ecdysozoa</taxon>
        <taxon>Arthropoda</taxon>
        <taxon>Hexapoda</taxon>
        <taxon>Insecta</taxon>
        <taxon>Pterygota</taxon>
        <taxon>Neoptera</taxon>
        <taxon>Paraneoptera</taxon>
        <taxon>Hemiptera</taxon>
        <taxon>Sternorrhyncha</taxon>
        <taxon>Psylloidea</taxon>
        <taxon>Psyllidae</taxon>
        <taxon>Psyllinae</taxon>
        <taxon>Cacopsylla</taxon>
    </lineage>
</organism>
<dbReference type="EMBL" id="HBUF01360179">
    <property type="protein sequence ID" value="CAG6720244.1"/>
    <property type="molecule type" value="Transcribed_RNA"/>
</dbReference>
<reference evidence="2" key="1">
    <citation type="submission" date="2021-05" db="EMBL/GenBank/DDBJ databases">
        <authorList>
            <person name="Alioto T."/>
            <person name="Alioto T."/>
            <person name="Gomez Garrido J."/>
        </authorList>
    </citation>
    <scope>NUCLEOTIDE SEQUENCE</scope>
</reference>
<proteinExistence type="predicted"/>
<dbReference type="AlphaFoldDB" id="A0A8D8Y6G9"/>